<reference evidence="1" key="1">
    <citation type="journal article" date="2023" name="IScience">
        <title>Live-bearing cockroach genome reveals convergent evolutionary mechanisms linked to viviparity in insects and beyond.</title>
        <authorList>
            <person name="Fouks B."/>
            <person name="Harrison M.C."/>
            <person name="Mikhailova A.A."/>
            <person name="Marchal E."/>
            <person name="English S."/>
            <person name="Carruthers M."/>
            <person name="Jennings E.C."/>
            <person name="Chiamaka E.L."/>
            <person name="Frigard R.A."/>
            <person name="Pippel M."/>
            <person name="Attardo G.M."/>
            <person name="Benoit J.B."/>
            <person name="Bornberg-Bauer E."/>
            <person name="Tobe S.S."/>
        </authorList>
    </citation>
    <scope>NUCLEOTIDE SEQUENCE</scope>
    <source>
        <strain evidence="1">Stay&amp;Tobe</strain>
    </source>
</reference>
<dbReference type="EMBL" id="JASPKZ010008895">
    <property type="protein sequence ID" value="KAJ9578274.1"/>
    <property type="molecule type" value="Genomic_DNA"/>
</dbReference>
<dbReference type="InterPro" id="IPR053257">
    <property type="entry name" value="Cu-only_SOD"/>
</dbReference>
<dbReference type="PANTHER" id="PTHR20910:SF1">
    <property type="entry name" value="SUPEROXIDE DISMUTASE COPPER_ZINC BINDING DOMAIN-CONTAINING PROTEIN"/>
    <property type="match status" value="1"/>
</dbReference>
<proteinExistence type="predicted"/>
<accession>A0AAD7ZD01</accession>
<name>A0AAD7ZD01_DIPPU</name>
<gene>
    <name evidence="1" type="ORF">L9F63_005495</name>
</gene>
<evidence type="ECO:0000313" key="2">
    <source>
        <dbReference type="Proteomes" id="UP001233999"/>
    </source>
</evidence>
<comment type="caution">
    <text evidence="1">The sequence shown here is derived from an EMBL/GenBank/DDBJ whole genome shotgun (WGS) entry which is preliminary data.</text>
</comment>
<feature type="non-terminal residue" evidence="1">
    <location>
        <position position="145"/>
    </location>
</feature>
<feature type="non-terminal residue" evidence="1">
    <location>
        <position position="1"/>
    </location>
</feature>
<dbReference type="Proteomes" id="UP001233999">
    <property type="component" value="Unassembled WGS sequence"/>
</dbReference>
<protein>
    <submittedName>
        <fullName evidence="1">Uncharacterized protein</fullName>
    </submittedName>
</protein>
<dbReference type="AlphaFoldDB" id="A0AAD7ZD01"/>
<dbReference type="PANTHER" id="PTHR20910">
    <property type="entry name" value="AGAP001623-PA"/>
    <property type="match status" value="1"/>
</dbReference>
<keyword evidence="2" id="KW-1185">Reference proteome</keyword>
<evidence type="ECO:0000313" key="1">
    <source>
        <dbReference type="EMBL" id="KAJ9578274.1"/>
    </source>
</evidence>
<sequence>NVYFCDNLDELYRAECGPDNPLRCYIPTYLLRARFVVTQFIEDVREVMGLPEWMSTVDSCKTRTLHGGTCIQFLLHFKGPLANQLEQDFSRLLANGFLASPSLYNPGFVPSSKRKTNLSYRPCGSRDPNSKSAAACVAKSAPLYL</sequence>
<organism evidence="1 2">
    <name type="scientific">Diploptera punctata</name>
    <name type="common">Pacific beetle cockroach</name>
    <dbReference type="NCBI Taxonomy" id="6984"/>
    <lineage>
        <taxon>Eukaryota</taxon>
        <taxon>Metazoa</taxon>
        <taxon>Ecdysozoa</taxon>
        <taxon>Arthropoda</taxon>
        <taxon>Hexapoda</taxon>
        <taxon>Insecta</taxon>
        <taxon>Pterygota</taxon>
        <taxon>Neoptera</taxon>
        <taxon>Polyneoptera</taxon>
        <taxon>Dictyoptera</taxon>
        <taxon>Blattodea</taxon>
        <taxon>Blaberoidea</taxon>
        <taxon>Blaberidae</taxon>
        <taxon>Diplopterinae</taxon>
        <taxon>Diploptera</taxon>
    </lineage>
</organism>
<reference evidence="1" key="2">
    <citation type="submission" date="2023-05" db="EMBL/GenBank/DDBJ databases">
        <authorList>
            <person name="Fouks B."/>
        </authorList>
    </citation>
    <scope>NUCLEOTIDE SEQUENCE</scope>
    <source>
        <strain evidence="1">Stay&amp;Tobe</strain>
        <tissue evidence="1">Testes</tissue>
    </source>
</reference>